<keyword evidence="1" id="KW-1133">Transmembrane helix</keyword>
<dbReference type="OrthoDB" id="9843242at2"/>
<gene>
    <name evidence="2" type="ORF">MYP_4148</name>
</gene>
<dbReference type="AlphaFoldDB" id="A0A098LLB2"/>
<dbReference type="EMBL" id="BBLT01000010">
    <property type="protein sequence ID" value="GAL86918.1"/>
    <property type="molecule type" value="Genomic_DNA"/>
</dbReference>
<comment type="caution">
    <text evidence="2">The sequence shown here is derived from an EMBL/GenBank/DDBJ whole genome shotgun (WGS) entry which is preliminary data.</text>
</comment>
<organism evidence="2 3">
    <name type="scientific">Sporocytophaga myxococcoides</name>
    <dbReference type="NCBI Taxonomy" id="153721"/>
    <lineage>
        <taxon>Bacteria</taxon>
        <taxon>Pseudomonadati</taxon>
        <taxon>Bacteroidota</taxon>
        <taxon>Cytophagia</taxon>
        <taxon>Cytophagales</taxon>
        <taxon>Cytophagaceae</taxon>
        <taxon>Sporocytophaga</taxon>
    </lineage>
</organism>
<protein>
    <submittedName>
        <fullName evidence="2">Uncharacterized protein</fullName>
    </submittedName>
</protein>
<keyword evidence="1" id="KW-0812">Transmembrane</keyword>
<keyword evidence="1" id="KW-0472">Membrane</keyword>
<keyword evidence="3" id="KW-1185">Reference proteome</keyword>
<accession>A0A098LLB2</accession>
<reference evidence="2 3" key="1">
    <citation type="submission" date="2014-09" db="EMBL/GenBank/DDBJ databases">
        <title>Sporocytophaga myxococcoides PG-01 genome sequencing.</title>
        <authorList>
            <person name="Liu L."/>
            <person name="Gao P.J."/>
            <person name="Chen G.J."/>
            <person name="Wang L.S."/>
        </authorList>
    </citation>
    <scope>NUCLEOTIDE SEQUENCE [LARGE SCALE GENOMIC DNA]</scope>
    <source>
        <strain evidence="2 3">PG-01</strain>
    </source>
</reference>
<dbReference type="STRING" id="153721.MYP_4148"/>
<evidence type="ECO:0000313" key="3">
    <source>
        <dbReference type="Proteomes" id="UP000030185"/>
    </source>
</evidence>
<evidence type="ECO:0000256" key="1">
    <source>
        <dbReference type="SAM" id="Phobius"/>
    </source>
</evidence>
<name>A0A098LLB2_9BACT</name>
<dbReference type="Proteomes" id="UP000030185">
    <property type="component" value="Unassembled WGS sequence"/>
</dbReference>
<proteinExistence type="predicted"/>
<sequence length="87" mass="10172">MKTLKEFLKSTIINLCIFSTTVIAFYASAIFFTILLLEEIYFNRPNQVLKEDFELLIQKLHNAPEILREILYPNQDNKGVKMAKEGF</sequence>
<evidence type="ECO:0000313" key="2">
    <source>
        <dbReference type="EMBL" id="GAL86918.1"/>
    </source>
</evidence>
<dbReference type="RefSeq" id="WP_045467507.1">
    <property type="nucleotide sequence ID" value="NZ_BBLT01000010.1"/>
</dbReference>
<feature type="transmembrane region" description="Helical" evidence="1">
    <location>
        <begin position="12"/>
        <end position="37"/>
    </location>
</feature>